<proteinExistence type="predicted"/>
<feature type="region of interest" description="Disordered" evidence="6">
    <location>
        <begin position="222"/>
        <end position="264"/>
    </location>
</feature>
<feature type="compositionally biased region" description="Low complexity" evidence="6">
    <location>
        <begin position="569"/>
        <end position="604"/>
    </location>
</feature>
<dbReference type="SUPFAM" id="SSF47095">
    <property type="entry name" value="HMG-box"/>
    <property type="match status" value="1"/>
</dbReference>
<feature type="compositionally biased region" description="Basic residues" evidence="6">
    <location>
        <begin position="401"/>
        <end position="416"/>
    </location>
</feature>
<organism evidence="8 9">
    <name type="scientific">Elysia crispata</name>
    <name type="common">lettuce slug</name>
    <dbReference type="NCBI Taxonomy" id="231223"/>
    <lineage>
        <taxon>Eukaryota</taxon>
        <taxon>Metazoa</taxon>
        <taxon>Spiralia</taxon>
        <taxon>Lophotrochozoa</taxon>
        <taxon>Mollusca</taxon>
        <taxon>Gastropoda</taxon>
        <taxon>Heterobranchia</taxon>
        <taxon>Euthyneura</taxon>
        <taxon>Panpulmonata</taxon>
        <taxon>Sacoglossa</taxon>
        <taxon>Placobranchoidea</taxon>
        <taxon>Plakobranchidae</taxon>
        <taxon>Elysia</taxon>
    </lineage>
</organism>
<evidence type="ECO:0000313" key="8">
    <source>
        <dbReference type="EMBL" id="KAK3747735.1"/>
    </source>
</evidence>
<dbReference type="InterPro" id="IPR051356">
    <property type="entry name" value="SOX/SOX-like_TF"/>
</dbReference>
<dbReference type="SMART" id="SM00398">
    <property type="entry name" value="HMG"/>
    <property type="match status" value="1"/>
</dbReference>
<dbReference type="GO" id="GO:0045165">
    <property type="term" value="P:cell fate commitment"/>
    <property type="evidence" value="ECO:0007669"/>
    <property type="project" value="TreeGrafter"/>
</dbReference>
<dbReference type="PANTHER" id="PTHR45789:SF2">
    <property type="entry name" value="FI18025P1"/>
    <property type="match status" value="1"/>
</dbReference>
<sequence length="736" mass="78551">MFQITKRAFYLTTTDAPSMNWSRLRPPLESQTQRAHSDSARRDRILHHRERGLRGLAWLVRPAGMRCRNGLEREACNLHQSRLPVINAPRMLSVFASWRRRRRVLPPCALSGGTHQPVAIAYRNYSNCRTQPGPSPPPPPPPPLPAPPLPPPLPAPPSCFATALSREDPLFHGTPGSHTKSRHHTAGELDSRSSNYKPGLAQHSGHLSTPTFPFAALSSSCNMRQTSPSMTTGAATASPSSPQSQRWGASGLSPRASPGAPPGGLSVALGLGLDGAAPAPGSLSTAPAGLALGGKFPSPPLSCGSSASSSSSSHVDQDGPLNLSKPKSESKSRGSHQSFSSQRSLSGVHAAGEDSQRGVKRESSTPPPAHTNHGKRPNSSSSNIGHHSPSSHPSAASRSSPQRHHTGNNNNHHHHQQQQQQHLQSSTSSSVSSSQHHHQHPHQRSPPLPVAPPSSTPTLPPSVTEVPPLLAAMRHHNPFGLPAQYVANPFLSLSANFPLGGLAALTASHPALNGARSPSDTEKESYMQELLARQMAASVGGPVFPGLPPPHHHFPLYGSAAAAPPPLPALGQLPASGGKDGPVSVTSASSPASSAPAALPASVGGVSDDGQSTYVQHLQSKMFGAKIIRSQRDKSEPGRPHIKRPMNAFMVWAREERRKILKACPDMHNSNISKILGAKWKSMSNADKQPYYEEQSRLSKLHMEKHPDYRYRAVPHSFNDVMANTFPRSAWDSRTS</sequence>
<feature type="compositionally biased region" description="Low complexity" evidence="6">
    <location>
        <begin position="417"/>
        <end position="434"/>
    </location>
</feature>
<keyword evidence="1" id="KW-0805">Transcription regulation</keyword>
<dbReference type="Proteomes" id="UP001283361">
    <property type="component" value="Unassembled WGS sequence"/>
</dbReference>
<keyword evidence="3" id="KW-0804">Transcription</keyword>
<evidence type="ECO:0000259" key="7">
    <source>
        <dbReference type="PROSITE" id="PS50118"/>
    </source>
</evidence>
<dbReference type="CDD" id="cd22042">
    <property type="entry name" value="HMG-box_EGL13-like"/>
    <property type="match status" value="1"/>
</dbReference>
<keyword evidence="9" id="KW-1185">Reference proteome</keyword>
<dbReference type="GO" id="GO:0000978">
    <property type="term" value="F:RNA polymerase II cis-regulatory region sequence-specific DNA binding"/>
    <property type="evidence" value="ECO:0007669"/>
    <property type="project" value="TreeGrafter"/>
</dbReference>
<gene>
    <name evidence="8" type="ORF">RRG08_024882</name>
</gene>
<comment type="caution">
    <text evidence="8">The sequence shown here is derived from an EMBL/GenBank/DDBJ whole genome shotgun (WGS) entry which is preliminary data.</text>
</comment>
<dbReference type="Pfam" id="PF00505">
    <property type="entry name" value="HMG_box"/>
    <property type="match status" value="1"/>
</dbReference>
<dbReference type="PANTHER" id="PTHR45789">
    <property type="entry name" value="FI18025P1"/>
    <property type="match status" value="1"/>
</dbReference>
<evidence type="ECO:0000313" key="9">
    <source>
        <dbReference type="Proteomes" id="UP001283361"/>
    </source>
</evidence>
<feature type="compositionally biased region" description="Basic and acidic residues" evidence="6">
    <location>
        <begin position="351"/>
        <end position="363"/>
    </location>
</feature>
<evidence type="ECO:0000256" key="2">
    <source>
        <dbReference type="ARBA" id="ARBA00023125"/>
    </source>
</evidence>
<name>A0AAE0YJL2_9GAST</name>
<evidence type="ECO:0000256" key="4">
    <source>
        <dbReference type="ARBA" id="ARBA00023242"/>
    </source>
</evidence>
<feature type="region of interest" description="Disordered" evidence="6">
    <location>
        <begin position="21"/>
        <end position="41"/>
    </location>
</feature>
<protein>
    <recommendedName>
        <fullName evidence="7">HMG box domain-containing protein</fullName>
    </recommendedName>
</protein>
<dbReference type="PROSITE" id="PS50118">
    <property type="entry name" value="HMG_BOX_2"/>
    <property type="match status" value="1"/>
</dbReference>
<dbReference type="InterPro" id="IPR009071">
    <property type="entry name" value="HMG_box_dom"/>
</dbReference>
<dbReference type="FunFam" id="1.10.30.10:FF:000003">
    <property type="entry name" value="Putative transcription factor SOX-6"/>
    <property type="match status" value="1"/>
</dbReference>
<evidence type="ECO:0000256" key="5">
    <source>
        <dbReference type="PROSITE-ProRule" id="PRU00267"/>
    </source>
</evidence>
<dbReference type="GO" id="GO:0005634">
    <property type="term" value="C:nucleus"/>
    <property type="evidence" value="ECO:0007669"/>
    <property type="project" value="UniProtKB-UniRule"/>
</dbReference>
<dbReference type="AlphaFoldDB" id="A0AAE0YJL2"/>
<reference evidence="8" key="1">
    <citation type="journal article" date="2023" name="G3 (Bethesda)">
        <title>A reference genome for the long-term kleptoplast-retaining sea slug Elysia crispata morphotype clarki.</title>
        <authorList>
            <person name="Eastman K.E."/>
            <person name="Pendleton A.L."/>
            <person name="Shaikh M.A."/>
            <person name="Suttiyut T."/>
            <person name="Ogas R."/>
            <person name="Tomko P."/>
            <person name="Gavelis G."/>
            <person name="Widhalm J.R."/>
            <person name="Wisecaver J.H."/>
        </authorList>
    </citation>
    <scope>NUCLEOTIDE SEQUENCE</scope>
    <source>
        <strain evidence="8">ECLA1</strain>
    </source>
</reference>
<feature type="compositionally biased region" description="Pro residues" evidence="6">
    <location>
        <begin position="444"/>
        <end position="460"/>
    </location>
</feature>
<evidence type="ECO:0000256" key="3">
    <source>
        <dbReference type="ARBA" id="ARBA00023163"/>
    </source>
</evidence>
<feature type="compositionally biased region" description="Low complexity" evidence="6">
    <location>
        <begin position="335"/>
        <end position="347"/>
    </location>
</feature>
<feature type="compositionally biased region" description="Low complexity" evidence="6">
    <location>
        <begin position="226"/>
        <end position="264"/>
    </location>
</feature>
<accession>A0AAE0YJL2</accession>
<feature type="DNA-binding region" description="HMG box" evidence="5">
    <location>
        <begin position="642"/>
        <end position="710"/>
    </location>
</feature>
<feature type="region of interest" description="Disordered" evidence="6">
    <location>
        <begin position="568"/>
        <end position="604"/>
    </location>
</feature>
<feature type="region of interest" description="Disordered" evidence="6">
    <location>
        <begin position="276"/>
        <end position="463"/>
    </location>
</feature>
<feature type="compositionally biased region" description="Pro residues" evidence="6">
    <location>
        <begin position="133"/>
        <end position="157"/>
    </location>
</feature>
<feature type="compositionally biased region" description="Low complexity" evidence="6">
    <location>
        <begin position="377"/>
        <end position="400"/>
    </location>
</feature>
<keyword evidence="2 5" id="KW-0238">DNA-binding</keyword>
<keyword evidence="4 5" id="KW-0539">Nucleus</keyword>
<dbReference type="Gene3D" id="1.10.30.10">
    <property type="entry name" value="High mobility group box domain"/>
    <property type="match status" value="1"/>
</dbReference>
<feature type="region of interest" description="Disordered" evidence="6">
    <location>
        <begin position="126"/>
        <end position="207"/>
    </location>
</feature>
<feature type="domain" description="HMG box" evidence="7">
    <location>
        <begin position="642"/>
        <end position="710"/>
    </location>
</feature>
<evidence type="ECO:0000256" key="1">
    <source>
        <dbReference type="ARBA" id="ARBA00023015"/>
    </source>
</evidence>
<evidence type="ECO:0000256" key="6">
    <source>
        <dbReference type="SAM" id="MobiDB-lite"/>
    </source>
</evidence>
<feature type="compositionally biased region" description="Low complexity" evidence="6">
    <location>
        <begin position="301"/>
        <end position="313"/>
    </location>
</feature>
<dbReference type="InterPro" id="IPR036910">
    <property type="entry name" value="HMG_box_dom_sf"/>
</dbReference>
<dbReference type="EMBL" id="JAWDGP010006075">
    <property type="protein sequence ID" value="KAK3747735.1"/>
    <property type="molecule type" value="Genomic_DNA"/>
</dbReference>
<dbReference type="GO" id="GO:0000981">
    <property type="term" value="F:DNA-binding transcription factor activity, RNA polymerase II-specific"/>
    <property type="evidence" value="ECO:0007669"/>
    <property type="project" value="TreeGrafter"/>
</dbReference>